<proteinExistence type="predicted"/>
<accession>A0ABT2YMS3</accession>
<evidence type="ECO:0000313" key="1">
    <source>
        <dbReference type="EMBL" id="MCV2371307.1"/>
    </source>
</evidence>
<organism evidence="1 2">
    <name type="scientific">Roseateles oligotrophus</name>
    <dbReference type="NCBI Taxonomy" id="1769250"/>
    <lineage>
        <taxon>Bacteria</taxon>
        <taxon>Pseudomonadati</taxon>
        <taxon>Pseudomonadota</taxon>
        <taxon>Betaproteobacteria</taxon>
        <taxon>Burkholderiales</taxon>
        <taxon>Sphaerotilaceae</taxon>
        <taxon>Roseateles</taxon>
    </lineage>
</organism>
<gene>
    <name evidence="1" type="ORF">LNV07_24725</name>
</gene>
<keyword evidence="2" id="KW-1185">Reference proteome</keyword>
<comment type="caution">
    <text evidence="1">The sequence shown here is derived from an EMBL/GenBank/DDBJ whole genome shotgun (WGS) entry which is preliminary data.</text>
</comment>
<evidence type="ECO:0000313" key="2">
    <source>
        <dbReference type="Proteomes" id="UP001209701"/>
    </source>
</evidence>
<dbReference type="RefSeq" id="WP_263573887.1">
    <property type="nucleotide sequence ID" value="NZ_JAJIRN010000014.1"/>
</dbReference>
<dbReference type="EMBL" id="JAJIRN010000014">
    <property type="protein sequence ID" value="MCV2371307.1"/>
    <property type="molecule type" value="Genomic_DNA"/>
</dbReference>
<protein>
    <submittedName>
        <fullName evidence="1">Uncharacterized protein</fullName>
    </submittedName>
</protein>
<sequence>MKPAPPLAMRLHAAMRVALLPLFLLLLALLASGEGQQSGLRSIVDLQAQRSSQSVLLWPAMGEPLKLELINLNPQVNAWFLLIVDGGAGRPASFYHLENASPAQQGLKLDPAQGGRLLIGPLGGPALDARAATRPCQLWPGDALQQARQAKLVYAPLCEGRLFLRNPVRGRRSALEAGSEFLRDYVWSGEQIIGFVKREFYQDVFAERAEPAGQARTDAANATALRLAGPAGAPAPADLSAKFNQTVPMLPAAGLGLSLGSRGLLQAGQWYAAAASDGVFVSLAYPALLQPAKPALALDALEAEALSYLLAFDLSGMELGFALGTEHPRLNWSARASSDWVAGRPGGPDGIADAQPLVRTGMLSPQLQGRVLASFTGGFKREHGAFRHGALAKVNRASHYGFIEQGVVFSRLVPGLATLYVLNDGQMGMKTWQAADNAALLPHIRHARQNGVALLESGPADAAPHVGALVGLWGAGNWSGSANEKQRTLRAGACLLEQGKRRYLVYGYFSTATPAAMAHVFNAYGCRYAMHLDMNALEHTYLALYPRHGERIGVEHLVQGMLVLDKTQGELLLPRFIGSADDRDFFYMLRREVVR</sequence>
<name>A0ABT2YMS3_9BURK</name>
<reference evidence="1 2" key="1">
    <citation type="submission" date="2021-11" db="EMBL/GenBank/DDBJ databases">
        <authorList>
            <person name="Liang Q."/>
            <person name="Mou H."/>
            <person name="Liu Z."/>
        </authorList>
    </citation>
    <scope>NUCLEOTIDE SEQUENCE [LARGE SCALE GENOMIC DNA]</scope>
    <source>
        <strain evidence="1 2">CHU3</strain>
    </source>
</reference>
<dbReference type="Proteomes" id="UP001209701">
    <property type="component" value="Unassembled WGS sequence"/>
</dbReference>